<gene>
    <name evidence="2" type="ORF">H9647_09740</name>
</gene>
<sequence>MEYLLRTKVTTPLRRMGIGFIFIIIKVNFHINFYSFDIFADFIGYFLIYRAAVVLSEKTSVFHVVSWLALLLSILSLPKDFMPSVSTAETFQTISVANHIYTQGLELFMIILLYFIYKGLCDLPLWYYIRSGLLKQSMQKRCLWLIGCLMLKMLIYPFFLNLVEDKLVFVIVPVLLSVILYILFVRVLYRMAKAAEQIRG</sequence>
<dbReference type="EMBL" id="JACSQL010000003">
    <property type="protein sequence ID" value="MBD7968346.1"/>
    <property type="molecule type" value="Genomic_DNA"/>
</dbReference>
<keyword evidence="1" id="KW-1133">Transmembrane helix</keyword>
<comment type="caution">
    <text evidence="2">The sequence shown here is derived from an EMBL/GenBank/DDBJ whole genome shotgun (WGS) entry which is preliminary data.</text>
</comment>
<feature type="transmembrane region" description="Helical" evidence="1">
    <location>
        <begin position="60"/>
        <end position="77"/>
    </location>
</feature>
<dbReference type="RefSeq" id="WP_191799584.1">
    <property type="nucleotide sequence ID" value="NZ_JACSQL010000003.1"/>
</dbReference>
<feature type="transmembrane region" description="Helical" evidence="1">
    <location>
        <begin position="20"/>
        <end position="48"/>
    </location>
</feature>
<feature type="transmembrane region" description="Helical" evidence="1">
    <location>
        <begin position="141"/>
        <end position="160"/>
    </location>
</feature>
<evidence type="ECO:0000256" key="1">
    <source>
        <dbReference type="SAM" id="Phobius"/>
    </source>
</evidence>
<reference evidence="2 3" key="1">
    <citation type="submission" date="2020-08" db="EMBL/GenBank/DDBJ databases">
        <title>A Genomic Blueprint of the Chicken Gut Microbiome.</title>
        <authorList>
            <person name="Gilroy R."/>
            <person name="Ravi A."/>
            <person name="Getino M."/>
            <person name="Pursley I."/>
            <person name="Horton D.L."/>
            <person name="Alikhan N.-F."/>
            <person name="Baker D."/>
            <person name="Gharbi K."/>
            <person name="Hall N."/>
            <person name="Watson M."/>
            <person name="Adriaenssens E.M."/>
            <person name="Foster-Nyarko E."/>
            <person name="Jarju S."/>
            <person name="Secka A."/>
            <person name="Antonio M."/>
            <person name="Oren A."/>
            <person name="Chaudhuri R."/>
            <person name="La Ragione R.M."/>
            <person name="Hildebrand F."/>
            <person name="Pallen M.J."/>
        </authorList>
    </citation>
    <scope>NUCLEOTIDE SEQUENCE [LARGE SCALE GENOMIC DNA]</scope>
    <source>
        <strain evidence="2 3">Sa2BVA9</strain>
    </source>
</reference>
<keyword evidence="1" id="KW-0812">Transmembrane</keyword>
<evidence type="ECO:0000313" key="2">
    <source>
        <dbReference type="EMBL" id="MBD7968346.1"/>
    </source>
</evidence>
<name>A0ABR8SXV6_9BACL</name>
<proteinExistence type="predicted"/>
<protein>
    <submittedName>
        <fullName evidence="2">Uncharacterized protein</fullName>
    </submittedName>
</protein>
<feature type="transmembrane region" description="Helical" evidence="1">
    <location>
        <begin position="107"/>
        <end position="129"/>
    </location>
</feature>
<evidence type="ECO:0000313" key="3">
    <source>
        <dbReference type="Proteomes" id="UP000608071"/>
    </source>
</evidence>
<keyword evidence="1" id="KW-0472">Membrane</keyword>
<accession>A0ABR8SXV6</accession>
<keyword evidence="3" id="KW-1185">Reference proteome</keyword>
<dbReference type="Proteomes" id="UP000608071">
    <property type="component" value="Unassembled WGS sequence"/>
</dbReference>
<feature type="transmembrane region" description="Helical" evidence="1">
    <location>
        <begin position="166"/>
        <end position="189"/>
    </location>
</feature>
<organism evidence="2 3">
    <name type="scientific">Paenibacillus gallinarum</name>
    <dbReference type="NCBI Taxonomy" id="2762232"/>
    <lineage>
        <taxon>Bacteria</taxon>
        <taxon>Bacillati</taxon>
        <taxon>Bacillota</taxon>
        <taxon>Bacilli</taxon>
        <taxon>Bacillales</taxon>
        <taxon>Paenibacillaceae</taxon>
        <taxon>Paenibacillus</taxon>
    </lineage>
</organism>